<organism evidence="3 4">
    <name type="scientific">Thermobispora bispora (strain ATCC 19993 / DSM 43833 / CBS 139.67 / JCM 10125 / KCTC 9307 / NBRC 14880 / R51)</name>
    <dbReference type="NCBI Taxonomy" id="469371"/>
    <lineage>
        <taxon>Bacteria</taxon>
        <taxon>Bacillati</taxon>
        <taxon>Actinomycetota</taxon>
        <taxon>Actinomycetes</taxon>
        <taxon>Streptosporangiales</taxon>
        <taxon>Streptosporangiaceae</taxon>
        <taxon>Thermobispora</taxon>
    </lineage>
</organism>
<dbReference type="eggNOG" id="COG2847">
    <property type="taxonomic scope" value="Bacteria"/>
</dbReference>
<protein>
    <recommendedName>
        <fullName evidence="5">Lipoprotein</fullName>
    </recommendedName>
</protein>
<feature type="compositionally biased region" description="Pro residues" evidence="1">
    <location>
        <begin position="204"/>
        <end position="215"/>
    </location>
</feature>
<dbReference type="InterPro" id="IPR036182">
    <property type="entry name" value="PCuAC_sf"/>
</dbReference>
<dbReference type="AlphaFoldDB" id="D6Y4V3"/>
<feature type="chain" id="PRO_5003091147" description="Lipoprotein" evidence="2">
    <location>
        <begin position="37"/>
        <end position="215"/>
    </location>
</feature>
<dbReference type="SUPFAM" id="SSF110087">
    <property type="entry name" value="DR1885-like metal-binding protein"/>
    <property type="match status" value="1"/>
</dbReference>
<dbReference type="KEGG" id="tbi:Tbis_0500"/>
<feature type="region of interest" description="Disordered" evidence="1">
    <location>
        <begin position="185"/>
        <end position="215"/>
    </location>
</feature>
<gene>
    <name evidence="3" type="ordered locus">Tbis_0500</name>
</gene>
<keyword evidence="2" id="KW-0732">Signal</keyword>
<feature type="compositionally biased region" description="Low complexity" evidence="1">
    <location>
        <begin position="194"/>
        <end position="203"/>
    </location>
</feature>
<evidence type="ECO:0000256" key="2">
    <source>
        <dbReference type="SAM" id="SignalP"/>
    </source>
</evidence>
<evidence type="ECO:0000313" key="4">
    <source>
        <dbReference type="Proteomes" id="UP000006640"/>
    </source>
</evidence>
<reference evidence="3 4" key="1">
    <citation type="submission" date="2010-01" db="EMBL/GenBank/DDBJ databases">
        <title>The complete genome of Thermobispora bispora DSM 43833.</title>
        <authorList>
            <consortium name="US DOE Joint Genome Institute (JGI-PGF)"/>
            <person name="Lucas S."/>
            <person name="Copeland A."/>
            <person name="Lapidus A."/>
            <person name="Glavina del Rio T."/>
            <person name="Dalin E."/>
            <person name="Tice H."/>
            <person name="Bruce D."/>
            <person name="Goodwin L."/>
            <person name="Pitluck S."/>
            <person name="Kyrpides N."/>
            <person name="Mavromatis K."/>
            <person name="Ivanova N."/>
            <person name="Mikhailova N."/>
            <person name="Chertkov O."/>
            <person name="Brettin T."/>
            <person name="Detter J.C."/>
            <person name="Han C."/>
            <person name="Larimer F."/>
            <person name="Land M."/>
            <person name="Hauser L."/>
            <person name="Markowitz V."/>
            <person name="Cheng J.-F."/>
            <person name="Hugenholtz P."/>
            <person name="Woyke T."/>
            <person name="Wu D."/>
            <person name="Jando M."/>
            <person name="Schneider S."/>
            <person name="Klenk H.-P."/>
            <person name="Eisen J.A."/>
        </authorList>
    </citation>
    <scope>NUCLEOTIDE SEQUENCE [LARGE SCALE GENOMIC DNA]</scope>
    <source>
        <strain evidence="4">ATCC 19993 / DSM 43833 / CBS 139.67 / JCM 10125 / KCTC 9307 / NBRC 14880 / R51</strain>
    </source>
</reference>
<dbReference type="STRING" id="469371.Tbis_0500"/>
<accession>D6Y4V3</accession>
<dbReference type="HOGENOM" id="CLU_1282699_0_0_11"/>
<dbReference type="Gene3D" id="2.60.40.1890">
    <property type="entry name" value="PCu(A)C copper chaperone"/>
    <property type="match status" value="1"/>
</dbReference>
<keyword evidence="4" id="KW-1185">Reference proteome</keyword>
<evidence type="ECO:0000313" key="3">
    <source>
        <dbReference type="EMBL" id="ADG87228.1"/>
    </source>
</evidence>
<evidence type="ECO:0008006" key="5">
    <source>
        <dbReference type="Google" id="ProtNLM"/>
    </source>
</evidence>
<dbReference type="Proteomes" id="UP000006640">
    <property type="component" value="Chromosome"/>
</dbReference>
<evidence type="ECO:0000256" key="1">
    <source>
        <dbReference type="SAM" id="MobiDB-lite"/>
    </source>
</evidence>
<dbReference type="EMBL" id="CP001874">
    <property type="protein sequence ID" value="ADG87228.1"/>
    <property type="molecule type" value="Genomic_DNA"/>
</dbReference>
<proteinExistence type="predicted"/>
<sequence length="215" mass="22136">MLPIYVRTKETCTVTSSRRRAIAAGALLAAVIPALAACGAGFTANTNKPYAPTEAGVLISAESDGPFSNPYEVKGIQVPQAFILGPDSGAQIAAGGSAPLYLTLTTSGGTDTLTAVTPDEQKATQVTLPGPVQVTSEGLARTTGALLQGLKQPLRGGEYIQLRLQFQNAGEIPLTVPVVTRSREFATLPPAPQPTETAATPTETPEPSPSPTTEP</sequence>
<feature type="signal peptide" evidence="2">
    <location>
        <begin position="1"/>
        <end position="36"/>
    </location>
</feature>
<name>D6Y4V3_THEBD</name>